<evidence type="ECO:0000256" key="1">
    <source>
        <dbReference type="SAM" id="SignalP"/>
    </source>
</evidence>
<dbReference type="AlphaFoldDB" id="A0A5P8I0Z5"/>
<evidence type="ECO:0000313" key="2">
    <source>
        <dbReference type="EMBL" id="QFQ61138.1"/>
    </source>
</evidence>
<dbReference type="EMBL" id="MN517455">
    <property type="protein sequence ID" value="QFQ61138.1"/>
    <property type="molecule type" value="mRNA"/>
</dbReference>
<sequence length="80" mass="9022">MDIRWLVTAALLLSFMMSIDSVISGRMETGRFSPRETSDFPCNGDQCVCWKSKEDYQCQSVDDSANNCVNQNCTRQSGWG</sequence>
<keyword evidence="1" id="KW-0732">Signal</keyword>
<proteinExistence type="evidence at transcript level"/>
<reference evidence="2" key="1">
    <citation type="journal article" date="2019" name="Mar. Drugs">
        <title>Conotoxin diversity in the venom gland transcriptome of the Magician's Cone, Pionoconus magus.</title>
        <authorList>
            <person name="Pardos-Blas J.R."/>
            <person name="Irisarri I."/>
            <person name="Abalde S."/>
            <person name="Tenorio M.J."/>
            <person name="Zardoya R."/>
        </authorList>
    </citation>
    <scope>NUCLEOTIDE SEQUENCE</scope>
    <source>
        <tissue evidence="2">Venom gland</tissue>
    </source>
</reference>
<accession>A0A5P8I0Z5</accession>
<organism evidence="2">
    <name type="scientific">Conus magus</name>
    <name type="common">Magical cone</name>
    <dbReference type="NCBI Taxonomy" id="6492"/>
    <lineage>
        <taxon>Eukaryota</taxon>
        <taxon>Metazoa</taxon>
        <taxon>Spiralia</taxon>
        <taxon>Lophotrochozoa</taxon>
        <taxon>Mollusca</taxon>
        <taxon>Gastropoda</taxon>
        <taxon>Caenogastropoda</taxon>
        <taxon>Neogastropoda</taxon>
        <taxon>Conoidea</taxon>
        <taxon>Conidae</taxon>
        <taxon>Conus</taxon>
        <taxon>Pionoconus</taxon>
    </lineage>
</organism>
<protein>
    <submittedName>
        <fullName evidence="2">Superfamily Cerm-11</fullName>
    </submittedName>
</protein>
<feature type="signal peptide" evidence="1">
    <location>
        <begin position="1"/>
        <end position="21"/>
    </location>
</feature>
<feature type="chain" id="PRO_5024381492" evidence="1">
    <location>
        <begin position="22"/>
        <end position="80"/>
    </location>
</feature>
<name>A0A5P8I0Z5_CONMA</name>